<evidence type="ECO:0000259" key="9">
    <source>
        <dbReference type="PROSITE" id="PS52004"/>
    </source>
</evidence>
<dbReference type="NCBIfam" id="NF005589">
    <property type="entry name" value="PRK07314.1"/>
    <property type="match status" value="1"/>
</dbReference>
<dbReference type="FunFam" id="3.40.47.10:FF:000009">
    <property type="entry name" value="3-oxoacyl-[acyl-carrier-protein] synthase 2"/>
    <property type="match status" value="1"/>
</dbReference>
<dbReference type="EMBL" id="VSSQ01002157">
    <property type="protein sequence ID" value="MPM13689.1"/>
    <property type="molecule type" value="Genomic_DNA"/>
</dbReference>
<dbReference type="SUPFAM" id="SSF53901">
    <property type="entry name" value="Thiolase-like"/>
    <property type="match status" value="2"/>
</dbReference>
<dbReference type="CDD" id="cd00834">
    <property type="entry name" value="KAS_I_II"/>
    <property type="match status" value="1"/>
</dbReference>
<proteinExistence type="inferred from homology"/>
<keyword evidence="2" id="KW-0444">Lipid biosynthesis</keyword>
<feature type="compositionally biased region" description="Low complexity" evidence="8">
    <location>
        <begin position="12"/>
        <end position="24"/>
    </location>
</feature>
<protein>
    <submittedName>
        <fullName evidence="10">3-oxoacyl-[acyl-carrier-protein] synthase 2</fullName>
        <ecNumber evidence="10">2.3.1.179</ecNumber>
    </submittedName>
</protein>
<dbReference type="GO" id="GO:0006633">
    <property type="term" value="P:fatty acid biosynthetic process"/>
    <property type="evidence" value="ECO:0007669"/>
    <property type="project" value="UniProtKB-KW"/>
</dbReference>
<evidence type="ECO:0000256" key="3">
    <source>
        <dbReference type="ARBA" id="ARBA00022679"/>
    </source>
</evidence>
<evidence type="ECO:0000256" key="6">
    <source>
        <dbReference type="ARBA" id="ARBA00023160"/>
    </source>
</evidence>
<dbReference type="GO" id="GO:0004315">
    <property type="term" value="F:3-oxoacyl-[acyl-carrier-protein] synthase activity"/>
    <property type="evidence" value="ECO:0007669"/>
    <property type="project" value="UniProtKB-EC"/>
</dbReference>
<dbReference type="InterPro" id="IPR014030">
    <property type="entry name" value="Ketoacyl_synth_N"/>
</dbReference>
<dbReference type="GO" id="GO:0005829">
    <property type="term" value="C:cytosol"/>
    <property type="evidence" value="ECO:0007669"/>
    <property type="project" value="TreeGrafter"/>
</dbReference>
<name>A0A644XC62_9ZZZZ</name>
<evidence type="ECO:0000256" key="4">
    <source>
        <dbReference type="ARBA" id="ARBA00022832"/>
    </source>
</evidence>
<feature type="compositionally biased region" description="Basic and acidic residues" evidence="8">
    <location>
        <begin position="67"/>
        <end position="78"/>
    </location>
</feature>
<evidence type="ECO:0000256" key="5">
    <source>
        <dbReference type="ARBA" id="ARBA00023098"/>
    </source>
</evidence>
<gene>
    <name evidence="10" type="primary">fabF_25</name>
    <name evidence="10" type="ORF">SDC9_60048</name>
</gene>
<feature type="region of interest" description="Disordered" evidence="8">
    <location>
        <begin position="1"/>
        <end position="26"/>
    </location>
</feature>
<reference evidence="10" key="1">
    <citation type="submission" date="2019-08" db="EMBL/GenBank/DDBJ databases">
        <authorList>
            <person name="Kucharzyk K."/>
            <person name="Murdoch R.W."/>
            <person name="Higgins S."/>
            <person name="Loffler F."/>
        </authorList>
    </citation>
    <scope>NUCLEOTIDE SEQUENCE</scope>
</reference>
<evidence type="ECO:0000256" key="7">
    <source>
        <dbReference type="ARBA" id="ARBA00023315"/>
    </source>
</evidence>
<dbReference type="SMART" id="SM00825">
    <property type="entry name" value="PKS_KS"/>
    <property type="match status" value="1"/>
</dbReference>
<dbReference type="NCBIfam" id="TIGR03150">
    <property type="entry name" value="fabF"/>
    <property type="match status" value="1"/>
</dbReference>
<comment type="caution">
    <text evidence="10">The sequence shown here is derived from an EMBL/GenBank/DDBJ whole genome shotgun (WGS) entry which is preliminary data.</text>
</comment>
<feature type="compositionally biased region" description="Basic residues" evidence="8">
    <location>
        <begin position="1"/>
        <end position="11"/>
    </location>
</feature>
<keyword evidence="5" id="KW-0443">Lipid metabolism</keyword>
<evidence type="ECO:0000256" key="8">
    <source>
        <dbReference type="SAM" id="MobiDB-lite"/>
    </source>
</evidence>
<dbReference type="InterPro" id="IPR020841">
    <property type="entry name" value="PKS_Beta-ketoAc_synthase_dom"/>
</dbReference>
<keyword evidence="3 10" id="KW-0808">Transferase</keyword>
<dbReference type="InterPro" id="IPR018201">
    <property type="entry name" value="Ketoacyl_synth_AS"/>
</dbReference>
<dbReference type="PROSITE" id="PS00606">
    <property type="entry name" value="KS3_1"/>
    <property type="match status" value="1"/>
</dbReference>
<organism evidence="10">
    <name type="scientific">bioreactor metagenome</name>
    <dbReference type="NCBI Taxonomy" id="1076179"/>
    <lineage>
        <taxon>unclassified sequences</taxon>
        <taxon>metagenomes</taxon>
        <taxon>ecological metagenomes</taxon>
    </lineage>
</organism>
<keyword evidence="4" id="KW-0276">Fatty acid metabolism</keyword>
<comment type="similarity">
    <text evidence="1">Belongs to the thiolase-like superfamily. Beta-ketoacyl-ACP synthases family.</text>
</comment>
<accession>A0A644XC62</accession>
<keyword evidence="6" id="KW-0275">Fatty acid biosynthesis</keyword>
<feature type="region of interest" description="Disordered" evidence="8">
    <location>
        <begin position="58"/>
        <end position="78"/>
    </location>
</feature>
<dbReference type="Pfam" id="PF02801">
    <property type="entry name" value="Ketoacyl-synt_C"/>
    <property type="match status" value="1"/>
</dbReference>
<feature type="domain" description="Ketosynthase family 3 (KS3)" evidence="9">
    <location>
        <begin position="100"/>
        <end position="512"/>
    </location>
</feature>
<dbReference type="InterPro" id="IPR017568">
    <property type="entry name" value="3-oxoacyl-ACP_synth-2"/>
</dbReference>
<dbReference type="Pfam" id="PF00109">
    <property type="entry name" value="ketoacyl-synt"/>
    <property type="match status" value="1"/>
</dbReference>
<keyword evidence="7 10" id="KW-0012">Acyltransferase</keyword>
<dbReference type="EC" id="2.3.1.179" evidence="10"/>
<sequence>MFRAALRRRPGRQPNNPGRNRNSPEFGKYRIPAEFFSGRKIAFRELVWYFKDKTAAPGGGSQVGYGRRSDWRPGHEETMSPVRGAIMTMRRRVEWNNMNDRRVVITGCGAISCVGNSVAELWDAVSNGRCGIGRITRFDTTGFRSELAGEVKNFDITRYMSAKDAKRMDLFCQYAIAAADEALAQAGLPLMDENFQDDRDRIGVLVSSGIGGLGSMCEQDAVFFEKGPSRISPLMIPMMIGDLAAGNLSMRYQAKGPNFGLVSACASGCHSIGEAYWMIKRDDADVMLAGGAEAAIVPLGYAGFCSMKAMSARNNDPLHASRPFDAGRDGFVMSEGAGVMVIEELEHARKRGAVILAEIVGYGATGDAYHITSPHPEGAGAAQAIRMALKHAGLAPEAVDYINAHGTSTELNDKFETLAIKAALGAHADKVSISSTKGATGHALGAAGGIESIVCVQAINAGLVPPTINYETPDPDCDLDITPNRARERKIDVALNINLGFGGHNGVVAFKRFV</sequence>
<dbReference type="PANTHER" id="PTHR11712">
    <property type="entry name" value="POLYKETIDE SYNTHASE-RELATED"/>
    <property type="match status" value="1"/>
</dbReference>
<dbReference type="AlphaFoldDB" id="A0A644XC62"/>
<dbReference type="InterPro" id="IPR014031">
    <property type="entry name" value="Ketoacyl_synth_C"/>
</dbReference>
<evidence type="ECO:0000256" key="1">
    <source>
        <dbReference type="ARBA" id="ARBA00008467"/>
    </source>
</evidence>
<dbReference type="InterPro" id="IPR000794">
    <property type="entry name" value="Beta-ketoacyl_synthase"/>
</dbReference>
<dbReference type="PANTHER" id="PTHR11712:SF336">
    <property type="entry name" value="3-OXOACYL-[ACYL-CARRIER-PROTEIN] SYNTHASE, MITOCHONDRIAL"/>
    <property type="match status" value="1"/>
</dbReference>
<evidence type="ECO:0000256" key="2">
    <source>
        <dbReference type="ARBA" id="ARBA00022516"/>
    </source>
</evidence>
<dbReference type="Gene3D" id="3.40.47.10">
    <property type="match status" value="1"/>
</dbReference>
<evidence type="ECO:0000313" key="10">
    <source>
        <dbReference type="EMBL" id="MPM13689.1"/>
    </source>
</evidence>
<dbReference type="InterPro" id="IPR016039">
    <property type="entry name" value="Thiolase-like"/>
</dbReference>
<dbReference type="PROSITE" id="PS52004">
    <property type="entry name" value="KS3_2"/>
    <property type="match status" value="1"/>
</dbReference>